<evidence type="ECO:0000313" key="4">
    <source>
        <dbReference type="Proteomes" id="UP000254664"/>
    </source>
</evidence>
<feature type="transmembrane region" description="Helical" evidence="1">
    <location>
        <begin position="167"/>
        <end position="185"/>
    </location>
</feature>
<accession>A0A381J406</accession>
<proteinExistence type="predicted"/>
<keyword evidence="3" id="KW-0378">Hydrolase</keyword>
<dbReference type="EMBL" id="UFWZ01000001">
    <property type="protein sequence ID" value="SUY45334.1"/>
    <property type="molecule type" value="Genomic_DNA"/>
</dbReference>
<dbReference type="Pfam" id="PF02517">
    <property type="entry name" value="Rce1-like"/>
    <property type="match status" value="1"/>
</dbReference>
<dbReference type="InterPro" id="IPR003675">
    <property type="entry name" value="Rce1/LyrA-like_dom"/>
</dbReference>
<dbReference type="Proteomes" id="UP000254664">
    <property type="component" value="Unassembled WGS sequence"/>
</dbReference>
<keyword evidence="3" id="KW-0645">Protease</keyword>
<dbReference type="GO" id="GO:0004175">
    <property type="term" value="F:endopeptidase activity"/>
    <property type="evidence" value="ECO:0007669"/>
    <property type="project" value="UniProtKB-ARBA"/>
</dbReference>
<keyword evidence="1" id="KW-0812">Transmembrane</keyword>
<feature type="transmembrane region" description="Helical" evidence="1">
    <location>
        <begin position="6"/>
        <end position="21"/>
    </location>
</feature>
<dbReference type="GO" id="GO:0080120">
    <property type="term" value="P:CAAX-box protein maturation"/>
    <property type="evidence" value="ECO:0007669"/>
    <property type="project" value="UniProtKB-ARBA"/>
</dbReference>
<organism evidence="3 4">
    <name type="scientific">Clostridium putrefaciens</name>
    <dbReference type="NCBI Taxonomy" id="99675"/>
    <lineage>
        <taxon>Bacteria</taxon>
        <taxon>Bacillati</taxon>
        <taxon>Bacillota</taxon>
        <taxon>Clostridia</taxon>
        <taxon>Eubacteriales</taxon>
        <taxon>Clostridiaceae</taxon>
        <taxon>Clostridium</taxon>
    </lineage>
</organism>
<reference evidence="3 4" key="1">
    <citation type="submission" date="2018-06" db="EMBL/GenBank/DDBJ databases">
        <authorList>
            <consortium name="Pathogen Informatics"/>
            <person name="Doyle S."/>
        </authorList>
    </citation>
    <scope>NUCLEOTIDE SEQUENCE [LARGE SCALE GENOMIC DNA]</scope>
    <source>
        <strain evidence="3 4">NCTC9836</strain>
    </source>
</reference>
<keyword evidence="1" id="KW-0472">Membrane</keyword>
<dbReference type="RefSeq" id="WP_115640100.1">
    <property type="nucleotide sequence ID" value="NZ_UFWZ01000001.1"/>
</dbReference>
<keyword evidence="4" id="KW-1185">Reference proteome</keyword>
<protein>
    <submittedName>
        <fullName evidence="3">CAAX amino protease family protein</fullName>
    </submittedName>
</protein>
<evidence type="ECO:0000313" key="3">
    <source>
        <dbReference type="EMBL" id="SUY45334.1"/>
    </source>
</evidence>
<name>A0A381J406_9CLOT</name>
<evidence type="ECO:0000256" key="1">
    <source>
        <dbReference type="SAM" id="Phobius"/>
    </source>
</evidence>
<dbReference type="AlphaFoldDB" id="A0A381J406"/>
<keyword evidence="1" id="KW-1133">Transmembrane helix</keyword>
<gene>
    <name evidence="3" type="ORF">NCTC9836_00237</name>
</gene>
<sequence>MLWIILITVGFFLYTILEFFLNKKDWIKGNRRLWSSPWVFLWGAILLILLFFVKPGSYKAWGNILYVNKAVKHIFMWILGILMYYFFTNYKLIRSAAAWSWKTPGFYYLCFVVPVFEEVLFRGIILINLLNTFPILKYEEPLVMVSSLLFSLFHFNYDESFKFNKDYVAGLVLIFIWGNAIGYLVLLTGSLWMSICMHMLFNITGSVYFNMVNRH</sequence>
<feature type="domain" description="CAAX prenyl protease 2/Lysostaphin resistance protein A-like" evidence="2">
    <location>
        <begin position="100"/>
        <end position="203"/>
    </location>
</feature>
<evidence type="ECO:0000259" key="2">
    <source>
        <dbReference type="Pfam" id="PF02517"/>
    </source>
</evidence>
<feature type="transmembrane region" description="Helical" evidence="1">
    <location>
        <begin position="105"/>
        <end position="129"/>
    </location>
</feature>
<dbReference type="OrthoDB" id="4177129at2"/>
<feature type="transmembrane region" description="Helical" evidence="1">
    <location>
        <begin position="33"/>
        <end position="53"/>
    </location>
</feature>
<feature type="transmembrane region" description="Helical" evidence="1">
    <location>
        <begin position="73"/>
        <end position="93"/>
    </location>
</feature>
<dbReference type="GO" id="GO:0006508">
    <property type="term" value="P:proteolysis"/>
    <property type="evidence" value="ECO:0007669"/>
    <property type="project" value="UniProtKB-KW"/>
</dbReference>